<dbReference type="EMBL" id="ADBJ01000056">
    <property type="protein sequence ID" value="EFA75089.1"/>
    <property type="molecule type" value="Genomic_DNA"/>
</dbReference>
<organism evidence="1 2">
    <name type="scientific">Heterostelium pallidum (strain ATCC 26659 / Pp 5 / PN500)</name>
    <name type="common">Cellular slime mold</name>
    <name type="synonym">Polysphondylium pallidum</name>
    <dbReference type="NCBI Taxonomy" id="670386"/>
    <lineage>
        <taxon>Eukaryota</taxon>
        <taxon>Amoebozoa</taxon>
        <taxon>Evosea</taxon>
        <taxon>Eumycetozoa</taxon>
        <taxon>Dictyostelia</taxon>
        <taxon>Acytosteliales</taxon>
        <taxon>Acytosteliaceae</taxon>
        <taxon>Heterostelium</taxon>
    </lineage>
</organism>
<dbReference type="RefSeq" id="XP_020427223.1">
    <property type="nucleotide sequence ID" value="XM_020581920.1"/>
</dbReference>
<dbReference type="InterPro" id="IPR002110">
    <property type="entry name" value="Ankyrin_rpt"/>
</dbReference>
<dbReference type="Proteomes" id="UP000001396">
    <property type="component" value="Unassembled WGS sequence"/>
</dbReference>
<reference evidence="1 2" key="1">
    <citation type="journal article" date="2011" name="Genome Res.">
        <title>Phylogeny-wide analysis of social amoeba genomes highlights ancient origins for complex intercellular communication.</title>
        <authorList>
            <person name="Heidel A.J."/>
            <person name="Lawal H.M."/>
            <person name="Felder M."/>
            <person name="Schilde C."/>
            <person name="Helps N.R."/>
            <person name="Tunggal B."/>
            <person name="Rivero F."/>
            <person name="John U."/>
            <person name="Schleicher M."/>
            <person name="Eichinger L."/>
            <person name="Platzer M."/>
            <person name="Noegel A.A."/>
            <person name="Schaap P."/>
            <person name="Gloeckner G."/>
        </authorList>
    </citation>
    <scope>NUCLEOTIDE SEQUENCE [LARGE SCALE GENOMIC DNA]</scope>
    <source>
        <strain evidence="2">ATCC 26659 / Pp 5 / PN500</strain>
    </source>
</reference>
<dbReference type="Gene3D" id="1.25.40.20">
    <property type="entry name" value="Ankyrin repeat-containing domain"/>
    <property type="match status" value="2"/>
</dbReference>
<evidence type="ECO:0000313" key="2">
    <source>
        <dbReference type="Proteomes" id="UP000001396"/>
    </source>
</evidence>
<dbReference type="InParanoid" id="D3BTQ3"/>
<gene>
    <name evidence="1" type="ORF">PPL_11163</name>
</gene>
<dbReference type="Pfam" id="PF12796">
    <property type="entry name" value="Ank_2"/>
    <property type="match status" value="2"/>
</dbReference>
<dbReference type="InterPro" id="IPR052050">
    <property type="entry name" value="SecEffector_AnkRepeat"/>
</dbReference>
<dbReference type="AlphaFoldDB" id="D3BTQ3"/>
<dbReference type="STRING" id="670386.D3BTQ3"/>
<dbReference type="SUPFAM" id="SSF140860">
    <property type="entry name" value="Pseudo ankyrin repeat-like"/>
    <property type="match status" value="1"/>
</dbReference>
<protein>
    <recommendedName>
        <fullName evidence="3">Ankyrin repeat protein</fullName>
    </recommendedName>
</protein>
<dbReference type="SMART" id="SM00248">
    <property type="entry name" value="ANK"/>
    <property type="match status" value="3"/>
</dbReference>
<sequence>MIDYKYQILSRLFNSIVLRNKIFQHVYEIHRALSKRQRVLIMDWNDLACFPEILLQLNMIDRFNRILDVLVRDYRFTDQNSKREDTGYFKDFFSQCINVAARLGDMESLMFLHYNRTEGCSTRALDAACANGYMHIVLWLHNHRTEGCSTDAIDQAAGNGHLEIVQFLLANRTEGFTEKAISNSSRRGFLEIVKLLHATGKANVTTDAMDRAALDGHLDVIRFLNENRSEGCTVEAINNAASGGFLECVKFLHENRSEGCNRYAVHFAAINGFLDVVRYLLENRTEGGCYDTLERASLNSNPEVFQYLYLNTPNRGDCENVMDLFARCKDTAGLEWCKNNTTLKCSKFAYRVAVEHESLEGLKWVQANTTHALTSTDNLLDKAASLNNLEIVKYLHDAGLSCSTEAMDQAKDLSILEFLHHNTTQGCTTRALGRAIEDQDLPRIKFLMKNRTEGYSDNLYGSPQFYYIKRLEIIKEKNLI</sequence>
<accession>D3BTQ3</accession>
<dbReference type="PANTHER" id="PTHR46586:SF3">
    <property type="entry name" value="ANKYRIN REPEAT-CONTAINING PROTEIN"/>
    <property type="match status" value="1"/>
</dbReference>
<proteinExistence type="predicted"/>
<dbReference type="PANTHER" id="PTHR46586">
    <property type="entry name" value="ANKYRIN REPEAT-CONTAINING PROTEIN"/>
    <property type="match status" value="1"/>
</dbReference>
<name>D3BTQ3_HETP5</name>
<comment type="caution">
    <text evidence="1">The sequence shown here is derived from an EMBL/GenBank/DDBJ whole genome shotgun (WGS) entry which is preliminary data.</text>
</comment>
<keyword evidence="2" id="KW-1185">Reference proteome</keyword>
<evidence type="ECO:0000313" key="1">
    <source>
        <dbReference type="EMBL" id="EFA75089.1"/>
    </source>
</evidence>
<dbReference type="GeneID" id="31366631"/>
<dbReference type="InterPro" id="IPR036770">
    <property type="entry name" value="Ankyrin_rpt-contain_sf"/>
</dbReference>
<dbReference type="SUPFAM" id="SSF48403">
    <property type="entry name" value="Ankyrin repeat"/>
    <property type="match status" value="1"/>
</dbReference>
<evidence type="ECO:0008006" key="3">
    <source>
        <dbReference type="Google" id="ProtNLM"/>
    </source>
</evidence>